<organism evidence="1 2">
    <name type="scientific">Plasmodium vivax Mauritania I</name>
    <dbReference type="NCBI Taxonomy" id="1035515"/>
    <lineage>
        <taxon>Eukaryota</taxon>
        <taxon>Sar</taxon>
        <taxon>Alveolata</taxon>
        <taxon>Apicomplexa</taxon>
        <taxon>Aconoidasida</taxon>
        <taxon>Haemosporida</taxon>
        <taxon>Plasmodiidae</taxon>
        <taxon>Plasmodium</taxon>
        <taxon>Plasmodium (Plasmodium)</taxon>
    </lineage>
</organism>
<reference evidence="1 2" key="1">
    <citation type="submission" date="2011-08" db="EMBL/GenBank/DDBJ databases">
        <title>The Genome Sequence of Plasmodium vivax Mauritania I.</title>
        <authorList>
            <consortium name="The Broad Institute Genome Sequencing Platform"/>
            <consortium name="The Broad Institute Genome Sequencing Center for Infectious Disease"/>
            <person name="Neafsey D."/>
            <person name="Carlton J."/>
            <person name="Barnwell J."/>
            <person name="Collins W."/>
            <person name="Escalante A."/>
            <person name="Mullikin J."/>
            <person name="Saul A."/>
            <person name="Guigo R."/>
            <person name="Camara F."/>
            <person name="Young S.K."/>
            <person name="Zeng Q."/>
            <person name="Gargeya S."/>
            <person name="Fitzgerald M."/>
            <person name="Haas B."/>
            <person name="Abouelleil A."/>
            <person name="Alvarado L."/>
            <person name="Arachchi H.M."/>
            <person name="Berlin A."/>
            <person name="Brown A."/>
            <person name="Chapman S.B."/>
            <person name="Chen Z."/>
            <person name="Dunbar C."/>
            <person name="Freedman E."/>
            <person name="Gearin G."/>
            <person name="Gellesch M."/>
            <person name="Goldberg J."/>
            <person name="Griggs A."/>
            <person name="Gujja S."/>
            <person name="Heiman D."/>
            <person name="Howarth C."/>
            <person name="Larson L."/>
            <person name="Lui A."/>
            <person name="MacDonald P.J.P."/>
            <person name="Montmayeur A."/>
            <person name="Murphy C."/>
            <person name="Neiman D."/>
            <person name="Pearson M."/>
            <person name="Priest M."/>
            <person name="Roberts A."/>
            <person name="Saif S."/>
            <person name="Shea T."/>
            <person name="Shenoy N."/>
            <person name="Sisk P."/>
            <person name="Stolte C."/>
            <person name="Sykes S."/>
            <person name="Wortman J."/>
            <person name="Nusbaum C."/>
            <person name="Birren B."/>
        </authorList>
    </citation>
    <scope>NUCLEOTIDE SEQUENCE [LARGE SCALE GENOMIC DNA]</scope>
    <source>
        <strain evidence="1 2">Mauritania I</strain>
    </source>
</reference>
<gene>
    <name evidence="1" type="ORF">PVMG_06193</name>
</gene>
<dbReference type="Proteomes" id="UP000053776">
    <property type="component" value="Unassembled WGS sequence"/>
</dbReference>
<proteinExistence type="predicted"/>
<protein>
    <recommendedName>
        <fullName evidence="3">PIR Superfamily Protein</fullName>
    </recommendedName>
</protein>
<dbReference type="EMBL" id="KQ235132">
    <property type="protein sequence ID" value="KMZ89805.1"/>
    <property type="molecule type" value="Genomic_DNA"/>
</dbReference>
<evidence type="ECO:0008006" key="3">
    <source>
        <dbReference type="Google" id="ProtNLM"/>
    </source>
</evidence>
<evidence type="ECO:0000313" key="1">
    <source>
        <dbReference type="EMBL" id="KMZ89805.1"/>
    </source>
</evidence>
<dbReference type="AlphaFoldDB" id="A0A0J9T328"/>
<name>A0A0J9T328_PLAVI</name>
<sequence length="180" mass="21104">MESTVVDEEYNLDEIFPTYKCDYDKETEKAINQYKDDCSKISAKICSENDEKFLAPCEKLIHYLKHIKENSAFVDKKKSCKYLNYILMVELKKISHSCEGAKNSYITMINEYSKKPQEIDVCKDHIEEINETIFKKFQNLDSLYDIFYKFTSTQGEEDNGKCALGGKVKFEMIYMKNHAI</sequence>
<accession>A0A0J9T328</accession>
<evidence type="ECO:0000313" key="2">
    <source>
        <dbReference type="Proteomes" id="UP000053776"/>
    </source>
</evidence>